<keyword evidence="2" id="KW-1185">Reference proteome</keyword>
<dbReference type="AlphaFoldDB" id="Q7UVY9"/>
<evidence type="ECO:0000313" key="1">
    <source>
        <dbReference type="EMBL" id="CAD72582.1"/>
    </source>
</evidence>
<dbReference type="KEGG" id="rba:RB2361"/>
<gene>
    <name evidence="1" type="ordered locus">RB2361</name>
</gene>
<accession>Q7UVY9</accession>
<sequence length="38" mass="4253">MPLGTIRITGCVNRRGCVWRTGCYRVSVYFNGLDAGFI</sequence>
<name>Q7UVY9_RHOBA</name>
<dbReference type="HOGENOM" id="CLU_3332193_0_0_0"/>
<dbReference type="EMBL" id="BX294137">
    <property type="protein sequence ID" value="CAD72582.1"/>
    <property type="molecule type" value="Genomic_DNA"/>
</dbReference>
<evidence type="ECO:0000313" key="2">
    <source>
        <dbReference type="Proteomes" id="UP000001025"/>
    </source>
</evidence>
<dbReference type="InParanoid" id="Q7UVY9"/>
<reference evidence="1 2" key="1">
    <citation type="journal article" date="2003" name="Proc. Natl. Acad. Sci. U.S.A.">
        <title>Complete genome sequence of the marine planctomycete Pirellula sp. strain 1.</title>
        <authorList>
            <person name="Gloeckner F.O."/>
            <person name="Kube M."/>
            <person name="Bauer M."/>
            <person name="Teeling H."/>
            <person name="Lombardot T."/>
            <person name="Ludwig W."/>
            <person name="Gade D."/>
            <person name="Beck A."/>
            <person name="Borzym K."/>
            <person name="Heitmann K."/>
            <person name="Rabus R."/>
            <person name="Schlesner H."/>
            <person name="Amann R."/>
            <person name="Reinhardt R."/>
        </authorList>
    </citation>
    <scope>NUCLEOTIDE SEQUENCE [LARGE SCALE GENOMIC DNA]</scope>
    <source>
        <strain evidence="2">DSM 10527 / NCIMB 13988 / SH1</strain>
    </source>
</reference>
<organism evidence="1 2">
    <name type="scientific">Rhodopirellula baltica (strain DSM 10527 / NCIMB 13988 / SH1)</name>
    <dbReference type="NCBI Taxonomy" id="243090"/>
    <lineage>
        <taxon>Bacteria</taxon>
        <taxon>Pseudomonadati</taxon>
        <taxon>Planctomycetota</taxon>
        <taxon>Planctomycetia</taxon>
        <taxon>Pirellulales</taxon>
        <taxon>Pirellulaceae</taxon>
        <taxon>Rhodopirellula</taxon>
    </lineage>
</organism>
<dbReference type="Proteomes" id="UP000001025">
    <property type="component" value="Chromosome"/>
</dbReference>
<proteinExistence type="predicted"/>
<dbReference type="EnsemblBacteria" id="CAD72582">
    <property type="protein sequence ID" value="CAD72582"/>
    <property type="gene ID" value="RB2361"/>
</dbReference>
<protein>
    <submittedName>
        <fullName evidence="1">Uncharacterized protein</fullName>
    </submittedName>
</protein>